<dbReference type="EMBL" id="BPLR01015239">
    <property type="protein sequence ID" value="GIY74633.1"/>
    <property type="molecule type" value="Genomic_DNA"/>
</dbReference>
<reference evidence="1 2" key="1">
    <citation type="submission" date="2021-06" db="EMBL/GenBank/DDBJ databases">
        <title>Caerostris extrusa draft genome.</title>
        <authorList>
            <person name="Kono N."/>
            <person name="Arakawa K."/>
        </authorList>
    </citation>
    <scope>NUCLEOTIDE SEQUENCE [LARGE SCALE GENOMIC DNA]</scope>
</reference>
<comment type="caution">
    <text evidence="1">The sequence shown here is derived from an EMBL/GenBank/DDBJ whole genome shotgun (WGS) entry which is preliminary data.</text>
</comment>
<dbReference type="Proteomes" id="UP001054945">
    <property type="component" value="Unassembled WGS sequence"/>
</dbReference>
<dbReference type="AlphaFoldDB" id="A0AAV4VWX9"/>
<gene>
    <name evidence="1" type="ORF">CEXT_813821</name>
</gene>
<proteinExistence type="predicted"/>
<sequence>MTAAAFFIGNNPTCQSHLFIGRSLETFSSDSQLQSGFYGQMGQGPRFGTTATLALRPNNSPNHHWSADGKHNMACFTVVGHLSGHLNRPRPVEFEQWRLNTGSNTDATVSLKLHIKDQSNTAMTRTTHLLYSRPSFIQRFDKQFTRITFPYQYL</sequence>
<organism evidence="1 2">
    <name type="scientific">Caerostris extrusa</name>
    <name type="common">Bark spider</name>
    <name type="synonym">Caerostris bankana</name>
    <dbReference type="NCBI Taxonomy" id="172846"/>
    <lineage>
        <taxon>Eukaryota</taxon>
        <taxon>Metazoa</taxon>
        <taxon>Ecdysozoa</taxon>
        <taxon>Arthropoda</taxon>
        <taxon>Chelicerata</taxon>
        <taxon>Arachnida</taxon>
        <taxon>Araneae</taxon>
        <taxon>Araneomorphae</taxon>
        <taxon>Entelegynae</taxon>
        <taxon>Araneoidea</taxon>
        <taxon>Araneidae</taxon>
        <taxon>Caerostris</taxon>
    </lineage>
</organism>
<evidence type="ECO:0000313" key="1">
    <source>
        <dbReference type="EMBL" id="GIY74633.1"/>
    </source>
</evidence>
<accession>A0AAV4VWX9</accession>
<keyword evidence="2" id="KW-1185">Reference proteome</keyword>
<name>A0AAV4VWX9_CAEEX</name>
<protein>
    <submittedName>
        <fullName evidence="1">Uncharacterized protein</fullName>
    </submittedName>
</protein>
<evidence type="ECO:0000313" key="2">
    <source>
        <dbReference type="Proteomes" id="UP001054945"/>
    </source>
</evidence>